<dbReference type="AlphaFoldDB" id="A0A1J8QCC4"/>
<dbReference type="EMBL" id="LVVM01001096">
    <property type="protein sequence ID" value="OJA19302.1"/>
    <property type="molecule type" value="Genomic_DNA"/>
</dbReference>
<keyword evidence="2" id="KW-0732">Signal</keyword>
<feature type="chain" id="PRO_5012882337" evidence="2">
    <location>
        <begin position="16"/>
        <end position="570"/>
    </location>
</feature>
<organism evidence="3 4">
    <name type="scientific">Rhizopogon vesiculosus</name>
    <dbReference type="NCBI Taxonomy" id="180088"/>
    <lineage>
        <taxon>Eukaryota</taxon>
        <taxon>Fungi</taxon>
        <taxon>Dikarya</taxon>
        <taxon>Basidiomycota</taxon>
        <taxon>Agaricomycotina</taxon>
        <taxon>Agaricomycetes</taxon>
        <taxon>Agaricomycetidae</taxon>
        <taxon>Boletales</taxon>
        <taxon>Suillineae</taxon>
        <taxon>Rhizopogonaceae</taxon>
        <taxon>Rhizopogon</taxon>
    </lineage>
</organism>
<feature type="compositionally biased region" description="Basic and acidic residues" evidence="1">
    <location>
        <begin position="466"/>
        <end position="475"/>
    </location>
</feature>
<feature type="signal peptide" evidence="2">
    <location>
        <begin position="1"/>
        <end position="15"/>
    </location>
</feature>
<gene>
    <name evidence="3" type="ORF">AZE42_00439</name>
</gene>
<protein>
    <submittedName>
        <fullName evidence="3">Uncharacterized protein</fullName>
    </submittedName>
</protein>
<evidence type="ECO:0000313" key="4">
    <source>
        <dbReference type="Proteomes" id="UP000183567"/>
    </source>
</evidence>
<feature type="compositionally biased region" description="Basic and acidic residues" evidence="1">
    <location>
        <begin position="267"/>
        <end position="278"/>
    </location>
</feature>
<accession>A0A1J8QCC4</accession>
<evidence type="ECO:0000256" key="1">
    <source>
        <dbReference type="SAM" id="MobiDB-lite"/>
    </source>
</evidence>
<comment type="caution">
    <text evidence="3">The sequence shown here is derived from an EMBL/GenBank/DDBJ whole genome shotgun (WGS) entry which is preliminary data.</text>
</comment>
<reference evidence="3 4" key="1">
    <citation type="submission" date="2016-03" db="EMBL/GenBank/DDBJ databases">
        <title>Comparative genomics of the ectomycorrhizal sister species Rhizopogon vinicolor and Rhizopogon vesiculosus (Basidiomycota: Boletales) reveals a divergence of the mating type B locus.</title>
        <authorList>
            <person name="Mujic A.B."/>
            <person name="Kuo A."/>
            <person name="Tritt A."/>
            <person name="Lipzen A."/>
            <person name="Chen C."/>
            <person name="Johnson J."/>
            <person name="Sharma A."/>
            <person name="Barry K."/>
            <person name="Grigoriev I.V."/>
            <person name="Spatafora J.W."/>
        </authorList>
    </citation>
    <scope>NUCLEOTIDE SEQUENCE [LARGE SCALE GENOMIC DNA]</scope>
    <source>
        <strain evidence="3 4">AM-OR11-056</strain>
    </source>
</reference>
<feature type="region of interest" description="Disordered" evidence="1">
    <location>
        <begin position="423"/>
        <end position="488"/>
    </location>
</feature>
<keyword evidence="4" id="KW-1185">Reference proteome</keyword>
<feature type="region of interest" description="Disordered" evidence="1">
    <location>
        <begin position="267"/>
        <end position="301"/>
    </location>
</feature>
<proteinExistence type="predicted"/>
<evidence type="ECO:0000313" key="3">
    <source>
        <dbReference type="EMBL" id="OJA19302.1"/>
    </source>
</evidence>
<name>A0A1J8QCC4_9AGAM</name>
<evidence type="ECO:0000256" key="2">
    <source>
        <dbReference type="SAM" id="SignalP"/>
    </source>
</evidence>
<dbReference type="Proteomes" id="UP000183567">
    <property type="component" value="Unassembled WGS sequence"/>
</dbReference>
<feature type="compositionally biased region" description="Low complexity" evidence="1">
    <location>
        <begin position="432"/>
        <end position="447"/>
    </location>
</feature>
<dbReference type="OrthoDB" id="2649950at2759"/>
<sequence>MALLAIAIIQSCLLACPVSMMEIRHAIEDGRWIEAWECLVKTLGSFKDPFQYEPLKAASDGIQLRSNVNYSTLMPRSDDQECTAVSARLNAGGAQVQNTSPPLDAGCGSASSPDVSHKLHFVVSLPLPESSITQLPDSCPNDMIRGPVANTSDYIPEQPLVGSRLVCEEDSQSVSFLPPACSCLFCEEDRENYTLLELRLDGRNIVLDSSCPHIAPHIVITPPVSYADDFYTPHQNRVDLQWPCNLNVPRLPPHVFYHHCPLPSPHDESADYDSKKFESQSVADESGGAGPGAPGAPSRVFNPQKLLSTVETSSTERLIFREVVDGIFRHRRKAVAFEASLSASAACARFNEPGATSHLEQPFVWTDPAQPILLASRYFSGISIIESDCPFKAPHIMITDAPPYDPWISWGNRVEDQDYDYLPVYPKRDSSESPSPSPSNSALEAASGPGPQLHHDHPDTFSIEPHSNHSREPHSIDTPSSSLDDSGRFLMDLPHETCELGCGPCSDHPRQPLDVNALPCSLEGMSARRAVIRCETPAPPFFDEEDDLPPLDDWYLKYLTVIDRSEVVGA</sequence>